<accession>G4RJT7</accession>
<organism evidence="1 2">
    <name type="scientific">Thermoproteus tenax (strain ATCC 35583 / DSM 2078 / JCM 9277 / NBRC 100435 / Kra 1)</name>
    <dbReference type="NCBI Taxonomy" id="768679"/>
    <lineage>
        <taxon>Archaea</taxon>
        <taxon>Thermoproteota</taxon>
        <taxon>Thermoprotei</taxon>
        <taxon>Thermoproteales</taxon>
        <taxon>Thermoproteaceae</taxon>
        <taxon>Thermoproteus</taxon>
    </lineage>
</organism>
<dbReference type="PaxDb" id="768679-TTX_1192"/>
<dbReference type="EMBL" id="FN869859">
    <property type="protein sequence ID" value="CCC81832.1"/>
    <property type="molecule type" value="Genomic_DNA"/>
</dbReference>
<dbReference type="eggNOG" id="arCOG06063">
    <property type="taxonomic scope" value="Archaea"/>
</dbReference>
<protein>
    <submittedName>
        <fullName evidence="1">Uncharacterized protein</fullName>
    </submittedName>
</protein>
<keyword evidence="2" id="KW-1185">Reference proteome</keyword>
<evidence type="ECO:0000313" key="1">
    <source>
        <dbReference type="EMBL" id="CCC81832.1"/>
    </source>
</evidence>
<dbReference type="Proteomes" id="UP000002654">
    <property type="component" value="Chromosome"/>
</dbReference>
<dbReference type="OrthoDB" id="23396at2157"/>
<dbReference type="STRING" id="768679.TTX_1192"/>
<dbReference type="InterPro" id="IPR036390">
    <property type="entry name" value="WH_DNA-bd_sf"/>
</dbReference>
<dbReference type="HOGENOM" id="CLU_1465167_0_0_2"/>
<name>G4RJT7_THETK</name>
<dbReference type="KEGG" id="ttn:TTX_1192"/>
<gene>
    <name evidence="1" type="ordered locus">TTX_1192</name>
</gene>
<sequence length="190" mass="21815">MAYELDFYAAKILEIIADEEVRGAHGITPYQIMRRLEAYPSFLYKNVKNLERRGLIACTRGSRGRLCSVTISGLLAYLKNGGDPDKYVRLFFRKLGFESLPVAPDEAKNILRLLVNDSAIPRDLNDLFTWALLYCKYYFVTKFLRALSTLLDIRVVVTPQRVYVKRGNIEVCSCEKRSCDECRVRALLNS</sequence>
<dbReference type="AlphaFoldDB" id="G4RJT7"/>
<dbReference type="PATRIC" id="fig|768679.9.peg.1200"/>
<proteinExistence type="predicted"/>
<dbReference type="RefSeq" id="WP_014127087.1">
    <property type="nucleotide sequence ID" value="NC_016070.1"/>
</dbReference>
<dbReference type="GeneID" id="11262077"/>
<reference evidence="1 2" key="1">
    <citation type="journal article" date="2011" name="PLoS ONE">
        <title>The complete genome sequence of Thermoproteus tenax: a physiologically versatile member of the Crenarchaeota.</title>
        <authorList>
            <person name="Siebers B."/>
            <person name="Zaparty M."/>
            <person name="Raddatz G."/>
            <person name="Tjaden B."/>
            <person name="Albers S.V."/>
            <person name="Bell S.D."/>
            <person name="Blombach F."/>
            <person name="Kletzin A."/>
            <person name="Kyrpides N."/>
            <person name="Lanz C."/>
            <person name="Plagens A."/>
            <person name="Rampp M."/>
            <person name="Rosinus A."/>
            <person name="von Jan M."/>
            <person name="Makarova K.S."/>
            <person name="Klenk H.P."/>
            <person name="Schuster S.C."/>
            <person name="Hensel R."/>
        </authorList>
    </citation>
    <scope>NUCLEOTIDE SEQUENCE [LARGE SCALE GENOMIC DNA]</scope>
    <source>
        <strain evidence="2">ATCC 35583 / DSM 2078 / JCM 9277 / NBRC 100435 / Kra 1</strain>
    </source>
</reference>
<dbReference type="SUPFAM" id="SSF46785">
    <property type="entry name" value="Winged helix' DNA-binding domain"/>
    <property type="match status" value="1"/>
</dbReference>
<evidence type="ECO:0000313" key="2">
    <source>
        <dbReference type="Proteomes" id="UP000002654"/>
    </source>
</evidence>